<dbReference type="Proteomes" id="UP000504637">
    <property type="component" value="Unplaced"/>
</dbReference>
<name>A0A6J3MB37_9PEZI</name>
<reference evidence="3" key="1">
    <citation type="submission" date="2020-01" db="EMBL/GenBank/DDBJ databases">
        <authorList>
            <consortium name="DOE Joint Genome Institute"/>
            <person name="Haridas S."/>
            <person name="Albert R."/>
            <person name="Binder M."/>
            <person name="Bloem J."/>
            <person name="Labutti K."/>
            <person name="Salamov A."/>
            <person name="Andreopoulos B."/>
            <person name="Baker S.E."/>
            <person name="Barry K."/>
            <person name="Bills G."/>
            <person name="Bluhm B.H."/>
            <person name="Cannon C."/>
            <person name="Castanera R."/>
            <person name="Culley D.E."/>
            <person name="Daum C."/>
            <person name="Ezra D."/>
            <person name="Gonzalez J.B."/>
            <person name="Henrissat B."/>
            <person name="Kuo A."/>
            <person name="Liang C."/>
            <person name="Lipzen A."/>
            <person name="Lutzoni F."/>
            <person name="Magnuson J."/>
            <person name="Mondo S."/>
            <person name="Nolan M."/>
            <person name="Ohm R."/>
            <person name="Pangilinan J."/>
            <person name="Park H.-J."/>
            <person name="Ramirez L."/>
            <person name="Alfaro M."/>
            <person name="Sun H."/>
            <person name="Tritt A."/>
            <person name="Yoshinaga Y."/>
            <person name="Zwiers L.-H."/>
            <person name="Turgeon B.G."/>
            <person name="Goodwin S.B."/>
            <person name="Spatafora J.W."/>
            <person name="Crous P.W."/>
            <person name="Grigoriev I.V."/>
        </authorList>
    </citation>
    <scope>NUCLEOTIDE SEQUENCE</scope>
    <source>
        <strain evidence="3">CBS 342.82</strain>
    </source>
</reference>
<dbReference type="PANTHER" id="PTHR37827:SF1">
    <property type="entry name" value="HNH DOMAIN-CONTAINING PROTEIN"/>
    <property type="match status" value="1"/>
</dbReference>
<evidence type="ECO:0000313" key="2">
    <source>
        <dbReference type="Proteomes" id="UP000504637"/>
    </source>
</evidence>
<feature type="region of interest" description="Disordered" evidence="1">
    <location>
        <begin position="39"/>
        <end position="71"/>
    </location>
</feature>
<sequence>MISHNNDLDDDGDGDTSSSGNYDILKDCLSAMIIEKLTPTNARPTKKRTSKGRKNEIKPVERPAPSEAEVENDVAELGDFTEYLAQEIHSSLPEDLRTLSYAGTQNDSALSVRYTLPLDDAILDTILKPLPLSIRDSLTSYNLLTNDDDGKDAVESAYRLFLCTCLHNYIISTTTKPPEHDPATVANRTTACEICDREHLPLTYHHLIPRQMHAKAVKRGWCAAWEVQKVAWLCRACHSYVHKIASNEELARDFSSIERLLEREDVVKWAAWVGRVRWKAR</sequence>
<gene>
    <name evidence="3" type="ORF">K489DRAFT_351819</name>
</gene>
<accession>A0A6J3MB37</accession>
<reference evidence="3" key="3">
    <citation type="submission" date="2025-08" db="UniProtKB">
        <authorList>
            <consortium name="RefSeq"/>
        </authorList>
    </citation>
    <scope>IDENTIFICATION</scope>
    <source>
        <strain evidence="3">CBS 342.82</strain>
    </source>
</reference>
<evidence type="ECO:0000256" key="1">
    <source>
        <dbReference type="SAM" id="MobiDB-lite"/>
    </source>
</evidence>
<proteinExistence type="predicted"/>
<protein>
    <recommendedName>
        <fullName evidence="4">HNH domain-containing protein</fullName>
    </recommendedName>
</protein>
<dbReference type="AlphaFoldDB" id="A0A6J3MB37"/>
<dbReference type="OrthoDB" id="4850648at2759"/>
<evidence type="ECO:0008006" key="4">
    <source>
        <dbReference type="Google" id="ProtNLM"/>
    </source>
</evidence>
<reference evidence="3" key="2">
    <citation type="submission" date="2020-04" db="EMBL/GenBank/DDBJ databases">
        <authorList>
            <consortium name="NCBI Genome Project"/>
        </authorList>
    </citation>
    <scope>NUCLEOTIDE SEQUENCE</scope>
    <source>
        <strain evidence="3">CBS 342.82</strain>
    </source>
</reference>
<dbReference type="PANTHER" id="PTHR37827">
    <property type="entry name" value="TUDOR DOMAIN-CONTAINING PROTEIN"/>
    <property type="match status" value="1"/>
</dbReference>
<dbReference type="RefSeq" id="XP_033461885.1">
    <property type="nucleotide sequence ID" value="XM_033602456.1"/>
</dbReference>
<dbReference type="GeneID" id="54360256"/>
<organism evidence="3">
    <name type="scientific">Dissoconium aciculare CBS 342.82</name>
    <dbReference type="NCBI Taxonomy" id="1314786"/>
    <lineage>
        <taxon>Eukaryota</taxon>
        <taxon>Fungi</taxon>
        <taxon>Dikarya</taxon>
        <taxon>Ascomycota</taxon>
        <taxon>Pezizomycotina</taxon>
        <taxon>Dothideomycetes</taxon>
        <taxon>Dothideomycetidae</taxon>
        <taxon>Mycosphaerellales</taxon>
        <taxon>Dissoconiaceae</taxon>
        <taxon>Dissoconium</taxon>
    </lineage>
</organism>
<keyword evidence="2" id="KW-1185">Reference proteome</keyword>
<evidence type="ECO:0000313" key="3">
    <source>
        <dbReference type="RefSeq" id="XP_033461885.1"/>
    </source>
</evidence>